<proteinExistence type="predicted"/>
<gene>
    <name evidence="2" type="ORF">TWF481_006236</name>
</gene>
<dbReference type="Proteomes" id="UP001370758">
    <property type="component" value="Unassembled WGS sequence"/>
</dbReference>
<evidence type="ECO:0000256" key="1">
    <source>
        <dbReference type="SAM" id="Phobius"/>
    </source>
</evidence>
<reference evidence="2 3" key="1">
    <citation type="submission" date="2023-08" db="EMBL/GenBank/DDBJ databases">
        <authorList>
            <person name="Palmer J.M."/>
        </authorList>
    </citation>
    <scope>NUCLEOTIDE SEQUENCE [LARGE SCALE GENOMIC DNA]</scope>
    <source>
        <strain evidence="2 3">TWF481</strain>
    </source>
</reference>
<accession>A0AAV9WGN8</accession>
<evidence type="ECO:0000313" key="2">
    <source>
        <dbReference type="EMBL" id="KAK6507815.1"/>
    </source>
</evidence>
<organism evidence="2 3">
    <name type="scientific">Arthrobotrys musiformis</name>
    <dbReference type="NCBI Taxonomy" id="47236"/>
    <lineage>
        <taxon>Eukaryota</taxon>
        <taxon>Fungi</taxon>
        <taxon>Dikarya</taxon>
        <taxon>Ascomycota</taxon>
        <taxon>Pezizomycotina</taxon>
        <taxon>Orbiliomycetes</taxon>
        <taxon>Orbiliales</taxon>
        <taxon>Orbiliaceae</taxon>
        <taxon>Arthrobotrys</taxon>
    </lineage>
</organism>
<dbReference type="AlphaFoldDB" id="A0AAV9WGN8"/>
<evidence type="ECO:0000313" key="3">
    <source>
        <dbReference type="Proteomes" id="UP001370758"/>
    </source>
</evidence>
<keyword evidence="1" id="KW-0812">Transmembrane</keyword>
<keyword evidence="3" id="KW-1185">Reference proteome</keyword>
<name>A0AAV9WGN8_9PEZI</name>
<comment type="caution">
    <text evidence="2">The sequence shown here is derived from an EMBL/GenBank/DDBJ whole genome shotgun (WGS) entry which is preliminary data.</text>
</comment>
<dbReference type="EMBL" id="JAVHJL010000003">
    <property type="protein sequence ID" value="KAK6507815.1"/>
    <property type="molecule type" value="Genomic_DNA"/>
</dbReference>
<feature type="transmembrane region" description="Helical" evidence="1">
    <location>
        <begin position="6"/>
        <end position="24"/>
    </location>
</feature>
<protein>
    <submittedName>
        <fullName evidence="2">Uncharacterized protein</fullName>
    </submittedName>
</protein>
<keyword evidence="1" id="KW-1133">Transmembrane helix</keyword>
<sequence length="53" mass="5450">MTAGVFIAIVFGLAIVTAAGYIFTGRLLKAGGQKATGAFCRVNSELAPTFKAE</sequence>
<keyword evidence="1" id="KW-0472">Membrane</keyword>